<dbReference type="Proteomes" id="UP000289193">
    <property type="component" value="Unassembled WGS sequence"/>
</dbReference>
<gene>
    <name evidence="1" type="ORF">ABIV_0403</name>
    <name evidence="2" type="ORF">CRV05_10705</name>
</gene>
<dbReference type="Proteomes" id="UP000253850">
    <property type="component" value="Chromosome"/>
</dbReference>
<sequence length="159" mass="18300">MDFKKLDTETKEKLSSQFKEFSDILGGKNFFLTTIEEIRDIKPNPLLNKTGTFHTKKVKISLSKSLLKDTLTTLYDSIRREEKVGDMLDGINPKEYKSVMNMIKTLKPATVTFESKESGQSFSFNILDTSEEKKTKVTFAFKAIFFYHLDEAKKALAYE</sequence>
<evidence type="ECO:0000313" key="4">
    <source>
        <dbReference type="Proteomes" id="UP000289193"/>
    </source>
</evidence>
<reference evidence="1 3" key="2">
    <citation type="submission" date="2018-07" db="EMBL/GenBank/DDBJ databases">
        <title>Complete genome of the Arcobacter bivalviorum type strain LMG 26154.</title>
        <authorList>
            <person name="Miller W.G."/>
            <person name="Yee E."/>
            <person name="Bono J.L."/>
        </authorList>
    </citation>
    <scope>NUCLEOTIDE SEQUENCE [LARGE SCALE GENOMIC DNA]</scope>
    <source>
        <strain evidence="1 3">LMG 26154</strain>
    </source>
</reference>
<evidence type="ECO:0000313" key="3">
    <source>
        <dbReference type="Proteomes" id="UP000253850"/>
    </source>
</evidence>
<keyword evidence="4" id="KW-1185">Reference proteome</keyword>
<accession>A0AAX2A7C4</accession>
<dbReference type="EMBL" id="CP031217">
    <property type="protein sequence ID" value="AXH11424.1"/>
    <property type="molecule type" value="Genomic_DNA"/>
</dbReference>
<reference evidence="2 4" key="1">
    <citation type="submission" date="2017-10" db="EMBL/GenBank/DDBJ databases">
        <title>Genomics of the genus Arcobacter.</title>
        <authorList>
            <person name="Perez-Cataluna A."/>
            <person name="Figueras M.J."/>
        </authorList>
    </citation>
    <scope>NUCLEOTIDE SEQUENCE [LARGE SCALE GENOMIC DNA]</scope>
    <source>
        <strain evidence="2 4">CECT 7835</strain>
    </source>
</reference>
<proteinExistence type="predicted"/>
<dbReference type="EMBL" id="PDKM01000006">
    <property type="protein sequence ID" value="RXK09389.1"/>
    <property type="molecule type" value="Genomic_DNA"/>
</dbReference>
<evidence type="ECO:0000313" key="1">
    <source>
        <dbReference type="EMBL" id="AXH11424.1"/>
    </source>
</evidence>
<name>A0AAX2A7C4_9BACT</name>
<protein>
    <recommendedName>
        <fullName evidence="5">Phage protein</fullName>
    </recommendedName>
</protein>
<dbReference type="KEGG" id="hbv:ABIV_0403"/>
<dbReference type="RefSeq" id="WP_114838302.1">
    <property type="nucleotide sequence ID" value="NZ_CP031217.1"/>
</dbReference>
<organism evidence="2 4">
    <name type="scientific">Halarcobacter bivalviorum</name>
    <dbReference type="NCBI Taxonomy" id="663364"/>
    <lineage>
        <taxon>Bacteria</taxon>
        <taxon>Pseudomonadati</taxon>
        <taxon>Campylobacterota</taxon>
        <taxon>Epsilonproteobacteria</taxon>
        <taxon>Campylobacterales</taxon>
        <taxon>Arcobacteraceae</taxon>
        <taxon>Halarcobacter</taxon>
    </lineage>
</organism>
<evidence type="ECO:0000313" key="2">
    <source>
        <dbReference type="EMBL" id="RXK09389.1"/>
    </source>
</evidence>
<dbReference type="AlphaFoldDB" id="A0AAX2A7C4"/>
<evidence type="ECO:0008006" key="5">
    <source>
        <dbReference type="Google" id="ProtNLM"/>
    </source>
</evidence>